<evidence type="ECO:0000256" key="1">
    <source>
        <dbReference type="ARBA" id="ARBA00004141"/>
    </source>
</evidence>
<keyword evidence="11" id="KW-0407">Ion channel</keyword>
<evidence type="ECO:0000256" key="12">
    <source>
        <dbReference type="SAM" id="MobiDB-lite"/>
    </source>
</evidence>
<dbReference type="PRINTS" id="PR01491">
    <property type="entry name" value="KVCHANNEL"/>
</dbReference>
<feature type="domain" description="Ion transport" evidence="14">
    <location>
        <begin position="67"/>
        <end position="309"/>
    </location>
</feature>
<gene>
    <name evidence="15" type="ORF">SPHA_53680</name>
</gene>
<dbReference type="Gene3D" id="1.20.120.350">
    <property type="entry name" value="Voltage-gated potassium channels. Chain C"/>
    <property type="match status" value="1"/>
</dbReference>
<evidence type="ECO:0000256" key="11">
    <source>
        <dbReference type="ARBA" id="ARBA00023303"/>
    </source>
</evidence>
<evidence type="ECO:0000256" key="6">
    <source>
        <dbReference type="ARBA" id="ARBA00022882"/>
    </source>
</evidence>
<dbReference type="Pfam" id="PF00520">
    <property type="entry name" value="Ion_trans"/>
    <property type="match status" value="1"/>
</dbReference>
<keyword evidence="6" id="KW-0851">Voltage-gated channel</keyword>
<keyword evidence="3" id="KW-0633">Potassium transport</keyword>
<evidence type="ECO:0000256" key="8">
    <source>
        <dbReference type="ARBA" id="ARBA00022989"/>
    </source>
</evidence>
<dbReference type="SUPFAM" id="SSF81324">
    <property type="entry name" value="Voltage-gated potassium channels"/>
    <property type="match status" value="1"/>
</dbReference>
<evidence type="ECO:0000313" key="16">
    <source>
        <dbReference type="Proteomes" id="UP000597762"/>
    </source>
</evidence>
<protein>
    <submittedName>
        <fullName evidence="15">KCNC1</fullName>
    </submittedName>
</protein>
<dbReference type="EMBL" id="CAHIKZ030003431">
    <property type="protein sequence ID" value="CAE1300126.1"/>
    <property type="molecule type" value="Genomic_DNA"/>
</dbReference>
<evidence type="ECO:0000256" key="10">
    <source>
        <dbReference type="ARBA" id="ARBA00023136"/>
    </source>
</evidence>
<feature type="region of interest" description="Disordered" evidence="12">
    <location>
        <begin position="386"/>
        <end position="410"/>
    </location>
</feature>
<organism evidence="15 16">
    <name type="scientific">Acanthosepion pharaonis</name>
    <name type="common">Pharaoh cuttlefish</name>
    <name type="synonym">Sepia pharaonis</name>
    <dbReference type="NCBI Taxonomy" id="158019"/>
    <lineage>
        <taxon>Eukaryota</taxon>
        <taxon>Metazoa</taxon>
        <taxon>Spiralia</taxon>
        <taxon>Lophotrochozoa</taxon>
        <taxon>Mollusca</taxon>
        <taxon>Cephalopoda</taxon>
        <taxon>Coleoidea</taxon>
        <taxon>Decapodiformes</taxon>
        <taxon>Sepiida</taxon>
        <taxon>Sepiina</taxon>
        <taxon>Sepiidae</taxon>
        <taxon>Acanthosepion</taxon>
    </lineage>
</organism>
<accession>A0A812DH70</accession>
<dbReference type="InterPro" id="IPR027359">
    <property type="entry name" value="Volt_channel_dom_sf"/>
</dbReference>
<evidence type="ECO:0000256" key="7">
    <source>
        <dbReference type="ARBA" id="ARBA00022958"/>
    </source>
</evidence>
<dbReference type="OrthoDB" id="415460at2759"/>
<evidence type="ECO:0000259" key="14">
    <source>
        <dbReference type="Pfam" id="PF00520"/>
    </source>
</evidence>
<keyword evidence="4 13" id="KW-0812">Transmembrane</keyword>
<dbReference type="InterPro" id="IPR028325">
    <property type="entry name" value="VG_K_chnl"/>
</dbReference>
<comment type="caution">
    <text evidence="15">The sequence shown here is derived from an EMBL/GenBank/DDBJ whole genome shotgun (WGS) entry which is preliminary data.</text>
</comment>
<dbReference type="InterPro" id="IPR005821">
    <property type="entry name" value="Ion_trans_dom"/>
</dbReference>
<keyword evidence="2" id="KW-0813">Transport</keyword>
<keyword evidence="9" id="KW-0406">Ion transport</keyword>
<dbReference type="FunFam" id="1.10.287.70:FF:000002">
    <property type="entry name" value="Potassium voltage-gated channel subfamily a member"/>
    <property type="match status" value="1"/>
</dbReference>
<dbReference type="InterPro" id="IPR003968">
    <property type="entry name" value="K_chnl_volt-dep_Kv"/>
</dbReference>
<name>A0A812DH70_ACAPH</name>
<evidence type="ECO:0000256" key="13">
    <source>
        <dbReference type="SAM" id="Phobius"/>
    </source>
</evidence>
<keyword evidence="16" id="KW-1185">Reference proteome</keyword>
<dbReference type="AlphaFoldDB" id="A0A812DH70"/>
<feature type="transmembrane region" description="Helical" evidence="13">
    <location>
        <begin position="60"/>
        <end position="85"/>
    </location>
</feature>
<evidence type="ECO:0000256" key="5">
    <source>
        <dbReference type="ARBA" id="ARBA00022826"/>
    </source>
</evidence>
<evidence type="ECO:0000256" key="2">
    <source>
        <dbReference type="ARBA" id="ARBA00022448"/>
    </source>
</evidence>
<evidence type="ECO:0000256" key="4">
    <source>
        <dbReference type="ARBA" id="ARBA00022692"/>
    </source>
</evidence>
<sequence>MLHFNPTHAFARANATLNNPTRFERLSIIFGSWSLPYRNRSGSFSAVDVLQIGNNLCLSFLLSFLQIMEGVSVFFVIISIMSFTLESVEDFRTPLLNNKTLTIRQKTMRSEPIRLFVVLEDTCITYFSLELLLRLLFCPNLRHFFQEPINWIDLLSLIPFYMRLILRVFQWNSGDARFYVNMLRLVRIFRILRLTRHVTGIRILALTVRASAKELFLLIVVVFMGITIFASLVYYAQQIGETSDNEFYNIPIGFWWALVTITTLGYGKIVPSTLLGRVVGGVCSLCGVLMLALPVPIIVNNFTLYYSHAQAKLKLPKKCKKVLVGAADALKDLHSIEDDRESALMSSEKRRIKSNQEMGISVVYIDEVGADADTTQPEKRIAKINLGKRNSIHPLPTEQTPHQDHSSRRLSHRANLMSRRTSLFPKHSP</sequence>
<dbReference type="PRINTS" id="PR00169">
    <property type="entry name" value="KCHANNEL"/>
</dbReference>
<dbReference type="PANTHER" id="PTHR11537:SF252">
    <property type="entry name" value="POTASSIUM VOLTAGE-GATED CHANNEL PROTEIN SHAW"/>
    <property type="match status" value="1"/>
</dbReference>
<evidence type="ECO:0000256" key="3">
    <source>
        <dbReference type="ARBA" id="ARBA00022538"/>
    </source>
</evidence>
<keyword evidence="10 13" id="KW-0472">Membrane</keyword>
<evidence type="ECO:0000256" key="9">
    <source>
        <dbReference type="ARBA" id="ARBA00023065"/>
    </source>
</evidence>
<keyword evidence="8 13" id="KW-1133">Transmembrane helix</keyword>
<reference evidence="15" key="1">
    <citation type="submission" date="2021-01" db="EMBL/GenBank/DDBJ databases">
        <authorList>
            <person name="Li R."/>
            <person name="Bekaert M."/>
        </authorList>
    </citation>
    <scope>NUCLEOTIDE SEQUENCE</scope>
    <source>
        <strain evidence="15">Farmed</strain>
    </source>
</reference>
<dbReference type="Proteomes" id="UP000597762">
    <property type="component" value="Unassembled WGS sequence"/>
</dbReference>
<feature type="transmembrane region" description="Helical" evidence="13">
    <location>
        <begin position="215"/>
        <end position="235"/>
    </location>
</feature>
<keyword evidence="7" id="KW-0630">Potassium</keyword>
<dbReference type="PANTHER" id="PTHR11537">
    <property type="entry name" value="VOLTAGE-GATED POTASSIUM CHANNEL"/>
    <property type="match status" value="1"/>
</dbReference>
<feature type="transmembrane region" description="Helical" evidence="13">
    <location>
        <begin position="278"/>
        <end position="299"/>
    </location>
</feature>
<evidence type="ECO:0000313" key="15">
    <source>
        <dbReference type="EMBL" id="CAE1300126.1"/>
    </source>
</evidence>
<dbReference type="GO" id="GO:0005251">
    <property type="term" value="F:delayed rectifier potassium channel activity"/>
    <property type="evidence" value="ECO:0007669"/>
    <property type="project" value="TreeGrafter"/>
</dbReference>
<dbReference type="Gene3D" id="1.10.287.70">
    <property type="match status" value="1"/>
</dbReference>
<dbReference type="GO" id="GO:0001508">
    <property type="term" value="P:action potential"/>
    <property type="evidence" value="ECO:0007669"/>
    <property type="project" value="TreeGrafter"/>
</dbReference>
<feature type="transmembrane region" description="Helical" evidence="13">
    <location>
        <begin position="247"/>
        <end position="266"/>
    </location>
</feature>
<keyword evidence="5" id="KW-0631">Potassium channel</keyword>
<proteinExistence type="predicted"/>
<dbReference type="GO" id="GO:0008076">
    <property type="term" value="C:voltage-gated potassium channel complex"/>
    <property type="evidence" value="ECO:0007669"/>
    <property type="project" value="InterPro"/>
</dbReference>
<comment type="subcellular location">
    <subcellularLocation>
        <location evidence="1">Membrane</location>
        <topology evidence="1">Multi-pass membrane protein</topology>
    </subcellularLocation>
</comment>